<sequence>MVNIKDIAQKAGVSISTVSYALNGNTRVSEKTRSRILAIANELNYIPNAAGRNLKKKETEVIGAFINDYTAPIFGQILRGMQETLNANNYELVVCSGKKSHRFIPERMFDGAVILDVSFPSEKIMEYASRGHKMIVLDRELEHPNIHPVLLDNQKGAKLAIEYLIKKRHHKLYIVKGPEDNYDNRKRLQSVRQAISHHFHVDYTEISGNFSKESGRRAAQQIIREYREPVAVFCFNDEMAIGMYHDLLKTDLRIGEHIHIIGFDNIELSQYIQPTLTTIGYSRQHWGKVAAEQLLNMINDQPVKENLINVRLIEGNSVGEGSLDSF</sequence>
<dbReference type="EMBL" id="BORB01000009">
    <property type="protein sequence ID" value="GIN57131.1"/>
    <property type="molecule type" value="Genomic_DNA"/>
</dbReference>
<protein>
    <submittedName>
        <fullName evidence="6">LacI family transcriptional regulator</fullName>
    </submittedName>
</protein>
<name>A0ABQ4KI17_9BACI</name>
<proteinExistence type="predicted"/>
<gene>
    <name evidence="6" type="ORF">J8TS2_14500</name>
</gene>
<dbReference type="PANTHER" id="PTHR30146">
    <property type="entry name" value="LACI-RELATED TRANSCRIPTIONAL REPRESSOR"/>
    <property type="match status" value="1"/>
</dbReference>
<dbReference type="Gene3D" id="3.40.50.2300">
    <property type="match status" value="2"/>
</dbReference>
<evidence type="ECO:0000256" key="4">
    <source>
        <dbReference type="ARBA" id="ARBA00023163"/>
    </source>
</evidence>
<dbReference type="Proteomes" id="UP000679950">
    <property type="component" value="Unassembled WGS sequence"/>
</dbReference>
<comment type="caution">
    <text evidence="6">The sequence shown here is derived from an EMBL/GenBank/DDBJ whole genome shotgun (WGS) entry which is preliminary data.</text>
</comment>
<evidence type="ECO:0000256" key="3">
    <source>
        <dbReference type="ARBA" id="ARBA00023125"/>
    </source>
</evidence>
<keyword evidence="4" id="KW-0804">Transcription</keyword>
<dbReference type="InterPro" id="IPR028082">
    <property type="entry name" value="Peripla_BP_I"/>
</dbReference>
<dbReference type="CDD" id="cd06267">
    <property type="entry name" value="PBP1_LacI_sugar_binding-like"/>
    <property type="match status" value="1"/>
</dbReference>
<dbReference type="SUPFAM" id="SSF53822">
    <property type="entry name" value="Periplasmic binding protein-like I"/>
    <property type="match status" value="1"/>
</dbReference>
<dbReference type="InterPro" id="IPR000843">
    <property type="entry name" value="HTH_LacI"/>
</dbReference>
<evidence type="ECO:0000313" key="6">
    <source>
        <dbReference type="EMBL" id="GIN57131.1"/>
    </source>
</evidence>
<evidence type="ECO:0000256" key="1">
    <source>
        <dbReference type="ARBA" id="ARBA00022491"/>
    </source>
</evidence>
<dbReference type="PROSITE" id="PS00356">
    <property type="entry name" value="HTH_LACI_1"/>
    <property type="match status" value="1"/>
</dbReference>
<dbReference type="PANTHER" id="PTHR30146:SF148">
    <property type="entry name" value="HTH-TYPE TRANSCRIPTIONAL REPRESSOR PURR-RELATED"/>
    <property type="match status" value="1"/>
</dbReference>
<dbReference type="Pfam" id="PF13377">
    <property type="entry name" value="Peripla_BP_3"/>
    <property type="match status" value="1"/>
</dbReference>
<evidence type="ECO:0000259" key="5">
    <source>
        <dbReference type="PROSITE" id="PS50932"/>
    </source>
</evidence>
<keyword evidence="1" id="KW-0678">Repressor</keyword>
<dbReference type="RefSeq" id="WP_212965955.1">
    <property type="nucleotide sequence ID" value="NZ_BORB01000009.1"/>
</dbReference>
<dbReference type="Pfam" id="PF00356">
    <property type="entry name" value="LacI"/>
    <property type="match status" value="1"/>
</dbReference>
<keyword evidence="3" id="KW-0238">DNA-binding</keyword>
<dbReference type="InterPro" id="IPR046335">
    <property type="entry name" value="LacI/GalR-like_sensor"/>
</dbReference>
<feature type="domain" description="HTH lacI-type" evidence="5">
    <location>
        <begin position="2"/>
        <end position="56"/>
    </location>
</feature>
<evidence type="ECO:0000313" key="7">
    <source>
        <dbReference type="Proteomes" id="UP000679950"/>
    </source>
</evidence>
<dbReference type="SUPFAM" id="SSF47413">
    <property type="entry name" value="lambda repressor-like DNA-binding domains"/>
    <property type="match status" value="1"/>
</dbReference>
<dbReference type="InterPro" id="IPR010982">
    <property type="entry name" value="Lambda_DNA-bd_dom_sf"/>
</dbReference>
<dbReference type="CDD" id="cd01392">
    <property type="entry name" value="HTH_LacI"/>
    <property type="match status" value="1"/>
</dbReference>
<reference evidence="6 7" key="1">
    <citation type="submission" date="2021-03" db="EMBL/GenBank/DDBJ databases">
        <title>Antimicrobial resistance genes in bacteria isolated from Japanese honey, and their potential for conferring macrolide and lincosamide resistance in the American foulbrood pathogen Paenibacillus larvae.</title>
        <authorList>
            <person name="Okamoto M."/>
            <person name="Kumagai M."/>
            <person name="Kanamori H."/>
            <person name="Takamatsu D."/>
        </authorList>
    </citation>
    <scope>NUCLEOTIDE SEQUENCE [LARGE SCALE GENOMIC DNA]</scope>
    <source>
        <strain evidence="6 7">J8TS2</strain>
    </source>
</reference>
<evidence type="ECO:0000256" key="2">
    <source>
        <dbReference type="ARBA" id="ARBA00023015"/>
    </source>
</evidence>
<organism evidence="6 7">
    <name type="scientific">Lederbergia ruris</name>
    <dbReference type="NCBI Taxonomy" id="217495"/>
    <lineage>
        <taxon>Bacteria</taxon>
        <taxon>Bacillati</taxon>
        <taxon>Bacillota</taxon>
        <taxon>Bacilli</taxon>
        <taxon>Bacillales</taxon>
        <taxon>Bacillaceae</taxon>
        <taxon>Lederbergia</taxon>
    </lineage>
</organism>
<accession>A0ABQ4KI17</accession>
<keyword evidence="2" id="KW-0805">Transcription regulation</keyword>
<dbReference type="Gene3D" id="1.10.260.40">
    <property type="entry name" value="lambda repressor-like DNA-binding domains"/>
    <property type="match status" value="1"/>
</dbReference>
<keyword evidence="7" id="KW-1185">Reference proteome</keyword>
<dbReference type="PROSITE" id="PS50932">
    <property type="entry name" value="HTH_LACI_2"/>
    <property type="match status" value="1"/>
</dbReference>
<dbReference type="SMART" id="SM00354">
    <property type="entry name" value="HTH_LACI"/>
    <property type="match status" value="1"/>
</dbReference>